<organism evidence="1">
    <name type="scientific">Loa loa</name>
    <name type="common">Eye worm</name>
    <name type="synonym">Filaria loa</name>
    <dbReference type="NCBI Taxonomy" id="7209"/>
    <lineage>
        <taxon>Eukaryota</taxon>
        <taxon>Metazoa</taxon>
        <taxon>Ecdysozoa</taxon>
        <taxon>Nematoda</taxon>
        <taxon>Chromadorea</taxon>
        <taxon>Rhabditida</taxon>
        <taxon>Spirurina</taxon>
        <taxon>Spiruromorpha</taxon>
        <taxon>Filarioidea</taxon>
        <taxon>Onchocercidae</taxon>
        <taxon>Loa</taxon>
    </lineage>
</organism>
<sequence length="68" mass="7878">MLYVELYSEQEKDSGHPADTTPISINSNPENRLKWWIDGTDYNNGNQNGISSSIRDIKKTIYLQYLLQ</sequence>
<dbReference type="KEGG" id="loa:LOAG_03342"/>
<dbReference type="CTD" id="9940729"/>
<dbReference type="EMBL" id="JH712139">
    <property type="protein sequence ID" value="EFO25147.2"/>
    <property type="molecule type" value="Genomic_DNA"/>
</dbReference>
<proteinExistence type="predicted"/>
<protein>
    <submittedName>
        <fullName evidence="1">Uncharacterized protein</fullName>
    </submittedName>
</protein>
<name>A0A1S0U4M2_LOALO</name>
<gene>
    <name evidence="1" type="ORF">LOAG_03342</name>
</gene>
<accession>A0A1S0U4M2</accession>
<dbReference type="RefSeq" id="XP_003138927.2">
    <property type="nucleotide sequence ID" value="XM_003138879.2"/>
</dbReference>
<dbReference type="InParanoid" id="A0A1S0U4M2"/>
<dbReference type="AlphaFoldDB" id="A0A1S0U4M2"/>
<dbReference type="GeneID" id="9940729"/>
<reference evidence="1" key="1">
    <citation type="submission" date="2012-04" db="EMBL/GenBank/DDBJ databases">
        <title>The Genome Sequence of Loa loa.</title>
        <authorList>
            <consortium name="The Broad Institute Genome Sequencing Platform"/>
            <consortium name="Broad Institute Genome Sequencing Center for Infectious Disease"/>
            <person name="Nutman T.B."/>
            <person name="Fink D.L."/>
            <person name="Russ C."/>
            <person name="Young S."/>
            <person name="Zeng Q."/>
            <person name="Gargeya S."/>
            <person name="Alvarado L."/>
            <person name="Berlin A."/>
            <person name="Chapman S.B."/>
            <person name="Chen Z."/>
            <person name="Freedman E."/>
            <person name="Gellesch M."/>
            <person name="Goldberg J."/>
            <person name="Griggs A."/>
            <person name="Gujja S."/>
            <person name="Heilman E.R."/>
            <person name="Heiman D."/>
            <person name="Howarth C."/>
            <person name="Mehta T."/>
            <person name="Neiman D."/>
            <person name="Pearson M."/>
            <person name="Roberts A."/>
            <person name="Saif S."/>
            <person name="Shea T."/>
            <person name="Shenoy N."/>
            <person name="Sisk P."/>
            <person name="Stolte C."/>
            <person name="Sykes S."/>
            <person name="White J."/>
            <person name="Yandava C."/>
            <person name="Haas B."/>
            <person name="Henn M.R."/>
            <person name="Nusbaum C."/>
            <person name="Birren B."/>
        </authorList>
    </citation>
    <scope>NUCLEOTIDE SEQUENCE [LARGE SCALE GENOMIC DNA]</scope>
</reference>
<evidence type="ECO:0000313" key="1">
    <source>
        <dbReference type="EMBL" id="EFO25147.2"/>
    </source>
</evidence>